<comment type="caution">
    <text evidence="1">The sequence shown here is derived from an EMBL/GenBank/DDBJ whole genome shotgun (WGS) entry which is preliminary data.</text>
</comment>
<dbReference type="EMBL" id="SOEZ01000038">
    <property type="protein sequence ID" value="TFB51949.1"/>
    <property type="molecule type" value="Genomic_DNA"/>
</dbReference>
<evidence type="ECO:0000313" key="1">
    <source>
        <dbReference type="EMBL" id="TFB51949.1"/>
    </source>
</evidence>
<dbReference type="OrthoDB" id="7476432at2"/>
<organism evidence="1 2">
    <name type="scientific">Cryobacterium tagatosivorans</name>
    <dbReference type="NCBI Taxonomy" id="1259199"/>
    <lineage>
        <taxon>Bacteria</taxon>
        <taxon>Bacillati</taxon>
        <taxon>Actinomycetota</taxon>
        <taxon>Actinomycetes</taxon>
        <taxon>Micrococcales</taxon>
        <taxon>Microbacteriaceae</taxon>
        <taxon>Cryobacterium</taxon>
    </lineage>
</organism>
<reference evidence="1 2" key="1">
    <citation type="submission" date="2019-03" db="EMBL/GenBank/DDBJ databases">
        <title>Genomics of glacier-inhabiting Cryobacterium strains.</title>
        <authorList>
            <person name="Liu Q."/>
            <person name="Xin Y.-H."/>
        </authorList>
    </citation>
    <scope>NUCLEOTIDE SEQUENCE [LARGE SCALE GENOMIC DNA]</scope>
    <source>
        <strain evidence="1 2">Sr47</strain>
    </source>
</reference>
<proteinExistence type="predicted"/>
<protein>
    <submittedName>
        <fullName evidence="1">Uncharacterized protein</fullName>
    </submittedName>
</protein>
<dbReference type="AlphaFoldDB" id="A0A4R8UEK6"/>
<sequence>MLTRPLQPGYDYLLGRKFSSVWREIGGTPLENDVVAFTTAARGQGCSERVTSAMASQIVLRLLIGSGRPLDDLTTTDFDDLASACVARDECTGASWAHYRDTMPATRQGLFRLGILSDVDGDVFASVTMPTCWQGFDVVF</sequence>
<dbReference type="RefSeq" id="WP_134489549.1">
    <property type="nucleotide sequence ID" value="NZ_SOEZ01000038.1"/>
</dbReference>
<accession>A0A4R8UEK6</accession>
<evidence type="ECO:0000313" key="2">
    <source>
        <dbReference type="Proteomes" id="UP000297866"/>
    </source>
</evidence>
<dbReference type="Proteomes" id="UP000297866">
    <property type="component" value="Unassembled WGS sequence"/>
</dbReference>
<keyword evidence="2" id="KW-1185">Reference proteome</keyword>
<name>A0A4R8UEK6_9MICO</name>
<gene>
    <name evidence="1" type="ORF">E3O23_07115</name>
</gene>